<evidence type="ECO:0000256" key="3">
    <source>
        <dbReference type="ARBA" id="ARBA00022448"/>
    </source>
</evidence>
<organism evidence="10 11">
    <name type="scientific">Larsenimonas rhizosphaerae</name>
    <dbReference type="NCBI Taxonomy" id="2944682"/>
    <lineage>
        <taxon>Bacteria</taxon>
        <taxon>Pseudomonadati</taxon>
        <taxon>Pseudomonadota</taxon>
        <taxon>Gammaproteobacteria</taxon>
        <taxon>Oceanospirillales</taxon>
        <taxon>Halomonadaceae</taxon>
        <taxon>Larsenimonas</taxon>
    </lineage>
</organism>
<reference evidence="10" key="1">
    <citation type="submission" date="2022-11" db="EMBL/GenBank/DDBJ databases">
        <title>Larsenimonas rhizosphaerae sp. nov., isolated from a tidal mudflat.</title>
        <authorList>
            <person name="Lee S.D."/>
            <person name="Kim I.S."/>
        </authorList>
    </citation>
    <scope>NUCLEOTIDE SEQUENCE</scope>
    <source>
        <strain evidence="10">GH2-1</strain>
    </source>
</reference>
<evidence type="ECO:0000313" key="11">
    <source>
        <dbReference type="Proteomes" id="UP001165678"/>
    </source>
</evidence>
<dbReference type="PANTHER" id="PTHR32322:SF2">
    <property type="entry name" value="EAMA DOMAIN-CONTAINING PROTEIN"/>
    <property type="match status" value="1"/>
</dbReference>
<keyword evidence="7 8" id="KW-0472">Membrane</keyword>
<evidence type="ECO:0000256" key="5">
    <source>
        <dbReference type="ARBA" id="ARBA00022692"/>
    </source>
</evidence>
<feature type="transmembrane region" description="Helical" evidence="8">
    <location>
        <begin position="215"/>
        <end position="236"/>
    </location>
</feature>
<dbReference type="Proteomes" id="UP001165678">
    <property type="component" value="Unassembled WGS sequence"/>
</dbReference>
<dbReference type="InterPro" id="IPR050638">
    <property type="entry name" value="AA-Vitamin_Transporters"/>
</dbReference>
<evidence type="ECO:0000256" key="6">
    <source>
        <dbReference type="ARBA" id="ARBA00022989"/>
    </source>
</evidence>
<keyword evidence="4" id="KW-1003">Cell membrane</keyword>
<accession>A0AA41ZFS7</accession>
<evidence type="ECO:0000256" key="7">
    <source>
        <dbReference type="ARBA" id="ARBA00023136"/>
    </source>
</evidence>
<dbReference type="EMBL" id="JAPIVE010000002">
    <property type="protein sequence ID" value="MCX2524454.1"/>
    <property type="molecule type" value="Genomic_DNA"/>
</dbReference>
<keyword evidence="6 8" id="KW-1133">Transmembrane helix</keyword>
<keyword evidence="5 8" id="KW-0812">Transmembrane</keyword>
<feature type="transmembrane region" description="Helical" evidence="8">
    <location>
        <begin position="132"/>
        <end position="149"/>
    </location>
</feature>
<sequence length="305" mass="33603">MPHSSPSRPLAGLTAGFSCFLLWGALPLYFHLIGSGVSAWEILLQRMIWAAALLTLFIVVTGRMGPVREALGQRQLVLTLAVTALLISCNWGTFIWGVTHQHIVQTSLGYYINPLLNVILGLVFFKERLRPMQIVAILLAAVGVMIMIIGFGKVPWISLMLAASFGLYGMLRKKLDVGSITGLYIETMLLLPFALMWLGYLYQQGDAAFLLQDRLTDTLLIGCGLVTIIPLVLFTMAAHRLKLSTLGLIQYITPTLQLLTGVLIFGEAFTHDNAITFAFIWAGLMLYTLDMLYASRPSGRKAPAQ</sequence>
<evidence type="ECO:0000256" key="8">
    <source>
        <dbReference type="SAM" id="Phobius"/>
    </source>
</evidence>
<evidence type="ECO:0000313" key="10">
    <source>
        <dbReference type="EMBL" id="MCX2524454.1"/>
    </source>
</evidence>
<evidence type="ECO:0000256" key="4">
    <source>
        <dbReference type="ARBA" id="ARBA00022475"/>
    </source>
</evidence>
<feature type="transmembrane region" description="Helical" evidence="8">
    <location>
        <begin position="108"/>
        <end position="125"/>
    </location>
</feature>
<dbReference type="InterPro" id="IPR037185">
    <property type="entry name" value="EmrE-like"/>
</dbReference>
<dbReference type="PANTHER" id="PTHR32322">
    <property type="entry name" value="INNER MEMBRANE TRANSPORTER"/>
    <property type="match status" value="1"/>
</dbReference>
<feature type="transmembrane region" description="Helical" evidence="8">
    <location>
        <begin position="183"/>
        <end position="203"/>
    </location>
</feature>
<dbReference type="InterPro" id="IPR000620">
    <property type="entry name" value="EamA_dom"/>
</dbReference>
<evidence type="ECO:0000259" key="9">
    <source>
        <dbReference type="Pfam" id="PF00892"/>
    </source>
</evidence>
<comment type="subcellular location">
    <subcellularLocation>
        <location evidence="1">Cell membrane</location>
        <topology evidence="1">Multi-pass membrane protein</topology>
    </subcellularLocation>
</comment>
<evidence type="ECO:0000256" key="1">
    <source>
        <dbReference type="ARBA" id="ARBA00004651"/>
    </source>
</evidence>
<dbReference type="RefSeq" id="WP_250935502.1">
    <property type="nucleotide sequence ID" value="NZ_JAMLJK010000001.1"/>
</dbReference>
<evidence type="ECO:0000256" key="2">
    <source>
        <dbReference type="ARBA" id="ARBA00007362"/>
    </source>
</evidence>
<proteinExistence type="inferred from homology"/>
<comment type="caution">
    <text evidence="10">The sequence shown here is derived from an EMBL/GenBank/DDBJ whole genome shotgun (WGS) entry which is preliminary data.</text>
</comment>
<dbReference type="GO" id="GO:0005886">
    <property type="term" value="C:plasma membrane"/>
    <property type="evidence" value="ECO:0007669"/>
    <property type="project" value="UniProtKB-SubCell"/>
</dbReference>
<keyword evidence="11" id="KW-1185">Reference proteome</keyword>
<feature type="transmembrane region" description="Helical" evidence="8">
    <location>
        <begin position="43"/>
        <end position="64"/>
    </location>
</feature>
<feature type="transmembrane region" description="Helical" evidence="8">
    <location>
        <begin position="275"/>
        <end position="293"/>
    </location>
</feature>
<dbReference type="Pfam" id="PF00892">
    <property type="entry name" value="EamA"/>
    <property type="match status" value="1"/>
</dbReference>
<feature type="transmembrane region" description="Helical" evidence="8">
    <location>
        <begin position="76"/>
        <end position="96"/>
    </location>
</feature>
<gene>
    <name evidence="10" type="primary">rarD</name>
    <name evidence="10" type="ORF">OQ287_09385</name>
</gene>
<protein>
    <submittedName>
        <fullName evidence="10">EamA family transporter RarD</fullName>
    </submittedName>
</protein>
<dbReference type="SUPFAM" id="SSF103481">
    <property type="entry name" value="Multidrug resistance efflux transporter EmrE"/>
    <property type="match status" value="2"/>
</dbReference>
<feature type="transmembrane region" description="Helical" evidence="8">
    <location>
        <begin position="248"/>
        <end position="269"/>
    </location>
</feature>
<dbReference type="InterPro" id="IPR004626">
    <property type="entry name" value="RarD"/>
</dbReference>
<name>A0AA41ZFS7_9GAMM</name>
<dbReference type="NCBIfam" id="TIGR00688">
    <property type="entry name" value="rarD"/>
    <property type="match status" value="1"/>
</dbReference>
<comment type="similarity">
    <text evidence="2">Belongs to the EamA transporter family.</text>
</comment>
<dbReference type="AlphaFoldDB" id="A0AA41ZFS7"/>
<feature type="domain" description="EamA" evidence="9">
    <location>
        <begin position="12"/>
        <end position="148"/>
    </location>
</feature>
<keyword evidence="3" id="KW-0813">Transport</keyword>